<keyword evidence="1" id="KW-1133">Transmembrane helix</keyword>
<proteinExistence type="predicted"/>
<evidence type="ECO:0000313" key="3">
    <source>
        <dbReference type="EMBL" id="NOU75949.1"/>
    </source>
</evidence>
<accession>A0ABX1Y7Z6</accession>
<reference evidence="3 4" key="1">
    <citation type="submission" date="2019-10" db="EMBL/GenBank/DDBJ databases">
        <title>Description of Paenibacillus terrestris sp. nov.</title>
        <authorList>
            <person name="Carlier A."/>
            <person name="Qi S."/>
        </authorList>
    </citation>
    <scope>NUCLEOTIDE SEQUENCE [LARGE SCALE GENOMIC DNA]</scope>
    <source>
        <strain evidence="3 4">LMG 31458</strain>
    </source>
</reference>
<evidence type="ECO:0000313" key="4">
    <source>
        <dbReference type="Proteomes" id="UP000616779"/>
    </source>
</evidence>
<gene>
    <name evidence="3" type="ORF">GC098_32165</name>
</gene>
<comment type="caution">
    <text evidence="3">The sequence shown here is derived from an EMBL/GenBank/DDBJ whole genome shotgun (WGS) entry which is preliminary data.</text>
</comment>
<sequence length="200" mass="22493">MKKKLKTWLWILVALFLIILFYFSFMSWKVNYTWKHSHGTPSDCIIILGAAVWDGKPSPALRERLDIAVEAYSSGLAPNIIASGGIGGSEPSEAETMKRYLMEKGVPERAILLEEKSRSTMENLQNSQAIMMEKGYRTAVIVTHGFHAYRASLMARSLGITSTVEPVQIRPLSLTYYTLRECAGIAIFTLESIKMKTFSY</sequence>
<name>A0ABX1Y7Z6_9BACL</name>
<keyword evidence="1" id="KW-0472">Membrane</keyword>
<evidence type="ECO:0000256" key="1">
    <source>
        <dbReference type="SAM" id="Phobius"/>
    </source>
</evidence>
<dbReference type="CDD" id="cd06259">
    <property type="entry name" value="YdcF-like"/>
    <property type="match status" value="1"/>
</dbReference>
<evidence type="ECO:0000259" key="2">
    <source>
        <dbReference type="Pfam" id="PF02698"/>
    </source>
</evidence>
<keyword evidence="1" id="KW-0812">Transmembrane</keyword>
<keyword evidence="4" id="KW-1185">Reference proteome</keyword>
<dbReference type="Proteomes" id="UP000616779">
    <property type="component" value="Unassembled WGS sequence"/>
</dbReference>
<protein>
    <submittedName>
        <fullName evidence="3">YdcF family protein</fullName>
    </submittedName>
</protein>
<feature type="domain" description="DUF218" evidence="2">
    <location>
        <begin position="43"/>
        <end position="183"/>
    </location>
</feature>
<dbReference type="InterPro" id="IPR051599">
    <property type="entry name" value="Cell_Envelope_Assoc"/>
</dbReference>
<dbReference type="Gene3D" id="3.40.50.620">
    <property type="entry name" value="HUPs"/>
    <property type="match status" value="1"/>
</dbReference>
<feature type="transmembrane region" description="Helical" evidence="1">
    <location>
        <begin position="7"/>
        <end position="28"/>
    </location>
</feature>
<dbReference type="InterPro" id="IPR014729">
    <property type="entry name" value="Rossmann-like_a/b/a_fold"/>
</dbReference>
<dbReference type="RefSeq" id="WP_171648072.1">
    <property type="nucleotide sequence ID" value="NZ_WHOA01000237.1"/>
</dbReference>
<dbReference type="PANTHER" id="PTHR30336:SF20">
    <property type="entry name" value="DUF218 DOMAIN-CONTAINING PROTEIN"/>
    <property type="match status" value="1"/>
</dbReference>
<dbReference type="Pfam" id="PF02698">
    <property type="entry name" value="DUF218"/>
    <property type="match status" value="1"/>
</dbReference>
<dbReference type="EMBL" id="WHOA01000237">
    <property type="protein sequence ID" value="NOU75949.1"/>
    <property type="molecule type" value="Genomic_DNA"/>
</dbReference>
<organism evidence="3 4">
    <name type="scientific">Paenibacillus phytorum</name>
    <dbReference type="NCBI Taxonomy" id="2654977"/>
    <lineage>
        <taxon>Bacteria</taxon>
        <taxon>Bacillati</taxon>
        <taxon>Bacillota</taxon>
        <taxon>Bacilli</taxon>
        <taxon>Bacillales</taxon>
        <taxon>Paenibacillaceae</taxon>
        <taxon>Paenibacillus</taxon>
    </lineage>
</organism>
<dbReference type="PANTHER" id="PTHR30336">
    <property type="entry name" value="INNER MEMBRANE PROTEIN, PROBABLE PERMEASE"/>
    <property type="match status" value="1"/>
</dbReference>
<dbReference type="InterPro" id="IPR003848">
    <property type="entry name" value="DUF218"/>
</dbReference>